<evidence type="ECO:0000256" key="4">
    <source>
        <dbReference type="ARBA" id="ARBA00022833"/>
    </source>
</evidence>
<feature type="compositionally biased region" description="Polar residues" evidence="9">
    <location>
        <begin position="452"/>
        <end position="477"/>
    </location>
</feature>
<dbReference type="Gene3D" id="3.40.50.300">
    <property type="entry name" value="P-loop containing nucleotide triphosphate hydrolases"/>
    <property type="match status" value="1"/>
</dbReference>
<dbReference type="CDD" id="cd00009">
    <property type="entry name" value="AAA"/>
    <property type="match status" value="1"/>
</dbReference>
<dbReference type="KEGG" id="hms:HMU10590"/>
<dbReference type="FunFam" id="1.10.8.60:FF:000013">
    <property type="entry name" value="DNA polymerase III subunit gamma/tau"/>
    <property type="match status" value="1"/>
</dbReference>
<reference evidence="11 12" key="1">
    <citation type="journal article" date="2010" name="BMC Genomics">
        <title>Comparative genomics and proteomics of Helicobacter mustelae, an ulcerogenic and carcinogenic gastric pathogen.</title>
        <authorList>
            <person name="O'Toole P.W."/>
            <person name="Snelling W.J."/>
            <person name="Canchaya C."/>
            <person name="Forde B.M."/>
            <person name="Hardie K.R."/>
            <person name="Josenhans C."/>
            <person name="Graham R.L.J."/>
            <person name="McMullan G."/>
            <person name="Parkhill J."/>
            <person name="Belda E."/>
            <person name="Bentley S.D."/>
        </authorList>
    </citation>
    <scope>NUCLEOTIDE SEQUENCE [LARGE SCALE GENOMIC DNA]</scope>
    <source>
        <strain evidence="12">ATCC 43772 / LMG 18044 / NCTC 12198 / 12198</strain>
    </source>
</reference>
<dbReference type="InterPro" id="IPR003593">
    <property type="entry name" value="AAA+_ATPase"/>
</dbReference>
<dbReference type="Gene3D" id="1.10.8.60">
    <property type="match status" value="1"/>
</dbReference>
<evidence type="ECO:0000259" key="10">
    <source>
        <dbReference type="SMART" id="SM00382"/>
    </source>
</evidence>
<dbReference type="GO" id="GO:0003887">
    <property type="term" value="F:DNA-directed DNA polymerase activity"/>
    <property type="evidence" value="ECO:0007669"/>
    <property type="project" value="UniProtKB-KW"/>
</dbReference>
<dbReference type="Pfam" id="PF22608">
    <property type="entry name" value="DNAX_ATPase_lid"/>
    <property type="match status" value="1"/>
</dbReference>
<dbReference type="RefSeq" id="WP_013023388.1">
    <property type="nucleotide sequence ID" value="NC_013949.1"/>
</dbReference>
<gene>
    <name evidence="8 11" type="primary">dnaX</name>
    <name evidence="11" type="ordered locus">HMU10590</name>
</gene>
<dbReference type="GO" id="GO:0005524">
    <property type="term" value="F:ATP binding"/>
    <property type="evidence" value="ECO:0007669"/>
    <property type="project" value="UniProtKB-KW"/>
</dbReference>
<feature type="domain" description="AAA+ ATPase" evidence="10">
    <location>
        <begin position="36"/>
        <end position="178"/>
    </location>
</feature>
<dbReference type="SUPFAM" id="SSF52540">
    <property type="entry name" value="P-loop containing nucleoside triphosphate hydrolases"/>
    <property type="match status" value="1"/>
</dbReference>
<keyword evidence="8 11" id="KW-0808">Transferase</keyword>
<sequence length="585" mass="65510">MALALALKYRPTTFADLIGQESVAKTLSLALEKNRIAHAYLFSGLRGSGKTSSARIFARALQCQKAPIKDPCNTCDNCIQSLEGRHFDIIEMDAASSRRIDDIRNLIEQTKYSPSFGRYKIFIIDEVHMLTKEAFNALLKTLEEPPNYVKFILATTDPLKLPATILSRTQHFRFKKIPHKLILQHLYNILEKEEISYEKEAIEMIARSGSGSLRDTLTLTDQAISYCNQDITSAKVTQMLGVIDPSILQNYFEAIQNGDAKILEASLEIFEEYDAEMILDEMMLFLKENLFHQASAGLFILDRYLKILAESKILLNINCDGGFVLLLTSLKMQEAQKLNTIDQEIKRLEDSLASGKMQQVPTKTPPKDPIPSPAAKSHRFSTLLTKIYDRNLELGNAFERSITFVDFCDNTLIWKSHADPKDKALLTAHYAIIKHFVQEVFGENTKISQQQASLAQKNSAKENPNTALDHQPVQNSESVHDAKTTQSLATPSAKPASQNPSTAPSTKDMLDAKAAQKPIKESTPAHETTPSQEPTSQIEPSQEVQETRSETQEALPNFLERNKELITNLTNSIPISSARKIKNDA</sequence>
<dbReference type="InterPro" id="IPR045085">
    <property type="entry name" value="HLD_clamp_pol_III_gamma_tau"/>
</dbReference>
<evidence type="ECO:0000256" key="6">
    <source>
        <dbReference type="ARBA" id="ARBA00022932"/>
    </source>
</evidence>
<keyword evidence="2" id="KW-0479">Metal-binding</keyword>
<dbReference type="HOGENOM" id="CLU_006229_0_8_7"/>
<keyword evidence="8" id="KW-0235">DNA replication</keyword>
<dbReference type="PANTHER" id="PTHR11669:SF0">
    <property type="entry name" value="PROTEIN STICHEL-LIKE 2"/>
    <property type="match status" value="1"/>
</dbReference>
<dbReference type="GO" id="GO:0046872">
    <property type="term" value="F:metal ion binding"/>
    <property type="evidence" value="ECO:0007669"/>
    <property type="project" value="UniProtKB-KW"/>
</dbReference>
<dbReference type="EC" id="2.7.7.7" evidence="8"/>
<dbReference type="Pfam" id="PF13177">
    <property type="entry name" value="DNA_pol3_delta2"/>
    <property type="match status" value="1"/>
</dbReference>
<dbReference type="InterPro" id="IPR027417">
    <property type="entry name" value="P-loop_NTPase"/>
</dbReference>
<feature type="region of interest" description="Disordered" evidence="9">
    <location>
        <begin position="452"/>
        <end position="559"/>
    </location>
</feature>
<evidence type="ECO:0000313" key="12">
    <source>
        <dbReference type="Proteomes" id="UP000001522"/>
    </source>
</evidence>
<name>D3UIJ3_HELM1</name>
<keyword evidence="8 11" id="KW-0548">Nucleotidyltransferase</keyword>
<dbReference type="NCBIfam" id="TIGR02397">
    <property type="entry name" value="dnaX_nterm"/>
    <property type="match status" value="1"/>
</dbReference>
<dbReference type="NCBIfam" id="NF006280">
    <property type="entry name" value="PRK08451.1"/>
    <property type="match status" value="1"/>
</dbReference>
<evidence type="ECO:0000313" key="11">
    <source>
        <dbReference type="EMBL" id="CBG40316.1"/>
    </source>
</evidence>
<comment type="subunit">
    <text evidence="8">DNA polymerase III contains a core (composed of alpha, epsilon and theta chains) that associates with a tau subunit. This core dimerizes to form the POLIII' complex. PolIII' associates with the gamma complex (composed of gamma, delta, delta', psi and chi chains) and with the beta chain to form the complete DNA polymerase III complex.</text>
</comment>
<keyword evidence="12" id="KW-1185">Reference proteome</keyword>
<organism evidence="11 12">
    <name type="scientific">Helicobacter mustelae (strain ATCC 43772 / CCUG 25715 / CIP 103759 / LMG 18044 / NCTC 12198 / R85-136P)</name>
    <name type="common">Campylobacter mustelae</name>
    <dbReference type="NCBI Taxonomy" id="679897"/>
    <lineage>
        <taxon>Bacteria</taxon>
        <taxon>Pseudomonadati</taxon>
        <taxon>Campylobacterota</taxon>
        <taxon>Epsilonproteobacteria</taxon>
        <taxon>Campylobacterales</taxon>
        <taxon>Helicobacteraceae</taxon>
        <taxon>Helicobacter</taxon>
    </lineage>
</organism>
<feature type="compositionally biased region" description="Pro residues" evidence="9">
    <location>
        <begin position="363"/>
        <end position="372"/>
    </location>
</feature>
<keyword evidence="5 8" id="KW-0067">ATP-binding</keyword>
<dbReference type="CDD" id="cd18137">
    <property type="entry name" value="HLD_clamp_pol_III_gamma_tau"/>
    <property type="match status" value="1"/>
</dbReference>
<dbReference type="GO" id="GO:0009360">
    <property type="term" value="C:DNA polymerase III complex"/>
    <property type="evidence" value="ECO:0007669"/>
    <property type="project" value="InterPro"/>
</dbReference>
<evidence type="ECO:0000256" key="5">
    <source>
        <dbReference type="ARBA" id="ARBA00022840"/>
    </source>
</evidence>
<dbReference type="InterPro" id="IPR050238">
    <property type="entry name" value="DNA_Rep/Repair_Clamp_Loader"/>
</dbReference>
<proteinExistence type="inferred from homology"/>
<comment type="similarity">
    <text evidence="1 8">Belongs to the DnaX/STICHEL family.</text>
</comment>
<feature type="compositionally biased region" description="Polar residues" evidence="9">
    <location>
        <begin position="525"/>
        <end position="544"/>
    </location>
</feature>
<dbReference type="Proteomes" id="UP000001522">
    <property type="component" value="Chromosome"/>
</dbReference>
<evidence type="ECO:0000256" key="7">
    <source>
        <dbReference type="ARBA" id="ARBA00049244"/>
    </source>
</evidence>
<comment type="function">
    <text evidence="8">DNA polymerase III is a complex, multichain enzyme responsible for most of the replicative synthesis in bacteria. This DNA polymerase also exhibits 3' to 5' exonuclease activity.</text>
</comment>
<feature type="region of interest" description="Disordered" evidence="9">
    <location>
        <begin position="356"/>
        <end position="376"/>
    </location>
</feature>
<dbReference type="eggNOG" id="COG2812">
    <property type="taxonomic scope" value="Bacteria"/>
</dbReference>
<dbReference type="PANTHER" id="PTHR11669">
    <property type="entry name" value="REPLICATION FACTOR C / DNA POLYMERASE III GAMMA-TAU SUBUNIT"/>
    <property type="match status" value="1"/>
</dbReference>
<keyword evidence="4" id="KW-0862">Zinc</keyword>
<keyword evidence="6 8" id="KW-0239">DNA-directed DNA polymerase</keyword>
<keyword evidence="3 8" id="KW-0547">Nucleotide-binding</keyword>
<evidence type="ECO:0000256" key="1">
    <source>
        <dbReference type="ARBA" id="ARBA00006360"/>
    </source>
</evidence>
<dbReference type="GO" id="GO:0006261">
    <property type="term" value="P:DNA-templated DNA replication"/>
    <property type="evidence" value="ECO:0007669"/>
    <property type="project" value="TreeGrafter"/>
</dbReference>
<protein>
    <recommendedName>
        <fullName evidence="8">DNA polymerase III subunit gamma/tau</fullName>
        <ecNumber evidence="8">2.7.7.7</ecNumber>
    </recommendedName>
</protein>
<dbReference type="AlphaFoldDB" id="D3UIJ3"/>
<dbReference type="EMBL" id="FN555004">
    <property type="protein sequence ID" value="CBG40316.1"/>
    <property type="molecule type" value="Genomic_DNA"/>
</dbReference>
<evidence type="ECO:0000256" key="8">
    <source>
        <dbReference type="RuleBase" id="RU364063"/>
    </source>
</evidence>
<accession>D3UIJ3</accession>
<feature type="compositionally biased region" description="Polar residues" evidence="9">
    <location>
        <begin position="484"/>
        <end position="505"/>
    </location>
</feature>
<dbReference type="InterPro" id="IPR012763">
    <property type="entry name" value="DNA_pol_III_sug/sutau_N"/>
</dbReference>
<comment type="catalytic activity">
    <reaction evidence="7 8">
        <text>DNA(n) + a 2'-deoxyribonucleoside 5'-triphosphate = DNA(n+1) + diphosphate</text>
        <dbReference type="Rhea" id="RHEA:22508"/>
        <dbReference type="Rhea" id="RHEA-COMP:17339"/>
        <dbReference type="Rhea" id="RHEA-COMP:17340"/>
        <dbReference type="ChEBI" id="CHEBI:33019"/>
        <dbReference type="ChEBI" id="CHEBI:61560"/>
        <dbReference type="ChEBI" id="CHEBI:173112"/>
        <dbReference type="EC" id="2.7.7.7"/>
    </reaction>
</comment>
<evidence type="ECO:0000256" key="3">
    <source>
        <dbReference type="ARBA" id="ARBA00022741"/>
    </source>
</evidence>
<dbReference type="STRING" id="679897.HMU10590"/>
<dbReference type="FunFam" id="3.40.50.300:FF:000014">
    <property type="entry name" value="DNA polymerase III subunit gamma/tau"/>
    <property type="match status" value="1"/>
</dbReference>
<evidence type="ECO:0000256" key="2">
    <source>
        <dbReference type="ARBA" id="ARBA00022723"/>
    </source>
</evidence>
<dbReference type="SMART" id="SM00382">
    <property type="entry name" value="AAA"/>
    <property type="match status" value="1"/>
</dbReference>
<evidence type="ECO:0000256" key="9">
    <source>
        <dbReference type="SAM" id="MobiDB-lite"/>
    </source>
</evidence>